<dbReference type="PANTHER" id="PTHR33169">
    <property type="entry name" value="PADR-FAMILY TRANSCRIPTIONAL REGULATOR"/>
    <property type="match status" value="1"/>
</dbReference>
<comment type="caution">
    <text evidence="2">The sequence shown here is derived from an EMBL/GenBank/DDBJ whole genome shotgun (WGS) entry which is preliminary data.</text>
</comment>
<accession>A0A8J6IRJ2</accession>
<proteinExistence type="predicted"/>
<dbReference type="Proteomes" id="UP000601768">
    <property type="component" value="Unassembled WGS sequence"/>
</dbReference>
<sequence>MDDERLNKLTMELRRGVLVLVALASLKQEHYGYSLRKKLEQAGLDIDEGTLYPLLRRLEDQGLLTSNWRVEDGRKRRFYQTSADGLDALTQMQQEWQKLNQSTGMILGEQQ</sequence>
<dbReference type="AlphaFoldDB" id="A0A8J6IRJ2"/>
<feature type="domain" description="Transcription regulator PadR N-terminal" evidence="1">
    <location>
        <begin position="25"/>
        <end position="90"/>
    </location>
</feature>
<evidence type="ECO:0000259" key="1">
    <source>
        <dbReference type="Pfam" id="PF03551"/>
    </source>
</evidence>
<reference evidence="2" key="1">
    <citation type="journal article" date="2018" name="Int. J. Syst. Evol. Microbiol.">
        <title>Neptunicella marina gen. nov., sp. nov., isolated from surface seawater.</title>
        <authorList>
            <person name="Liu X."/>
            <person name="Lai Q."/>
            <person name="Du Y."/>
            <person name="Zhang X."/>
            <person name="Liu Z."/>
            <person name="Sun F."/>
            <person name="Shao Z."/>
        </authorList>
    </citation>
    <scope>NUCLEOTIDE SEQUENCE</scope>
    <source>
        <strain evidence="2">S27-2</strain>
    </source>
</reference>
<reference evidence="2" key="2">
    <citation type="submission" date="2020-08" db="EMBL/GenBank/DDBJ databases">
        <authorList>
            <person name="Lai Q."/>
        </authorList>
    </citation>
    <scope>NUCLEOTIDE SEQUENCE</scope>
    <source>
        <strain evidence="2">S27-2</strain>
    </source>
</reference>
<name>A0A8J6IRJ2_9ALTE</name>
<dbReference type="InterPro" id="IPR052509">
    <property type="entry name" value="Metal_resp_DNA-bind_regulator"/>
</dbReference>
<organism evidence="2 3">
    <name type="scientific">Neptunicella marina</name>
    <dbReference type="NCBI Taxonomy" id="2125989"/>
    <lineage>
        <taxon>Bacteria</taxon>
        <taxon>Pseudomonadati</taxon>
        <taxon>Pseudomonadota</taxon>
        <taxon>Gammaproteobacteria</taxon>
        <taxon>Alteromonadales</taxon>
        <taxon>Alteromonadaceae</taxon>
        <taxon>Neptunicella</taxon>
    </lineage>
</organism>
<dbReference type="InterPro" id="IPR005149">
    <property type="entry name" value="Tscrpt_reg_PadR_N"/>
</dbReference>
<dbReference type="PANTHER" id="PTHR33169:SF14">
    <property type="entry name" value="TRANSCRIPTIONAL REGULATOR RV3488"/>
    <property type="match status" value="1"/>
</dbReference>
<evidence type="ECO:0000313" key="2">
    <source>
        <dbReference type="EMBL" id="MBC3766180.1"/>
    </source>
</evidence>
<protein>
    <submittedName>
        <fullName evidence="2">PadR family transcriptional regulator</fullName>
    </submittedName>
</protein>
<keyword evidence="3" id="KW-1185">Reference proteome</keyword>
<dbReference type="Pfam" id="PF03551">
    <property type="entry name" value="PadR"/>
    <property type="match status" value="1"/>
</dbReference>
<dbReference type="InterPro" id="IPR036388">
    <property type="entry name" value="WH-like_DNA-bd_sf"/>
</dbReference>
<dbReference type="Gene3D" id="1.10.10.10">
    <property type="entry name" value="Winged helix-like DNA-binding domain superfamily/Winged helix DNA-binding domain"/>
    <property type="match status" value="1"/>
</dbReference>
<evidence type="ECO:0000313" key="3">
    <source>
        <dbReference type="Proteomes" id="UP000601768"/>
    </source>
</evidence>
<dbReference type="InterPro" id="IPR036390">
    <property type="entry name" value="WH_DNA-bd_sf"/>
</dbReference>
<dbReference type="EMBL" id="JACNEP010000006">
    <property type="protein sequence ID" value="MBC3766180.1"/>
    <property type="molecule type" value="Genomic_DNA"/>
</dbReference>
<dbReference type="SUPFAM" id="SSF46785">
    <property type="entry name" value="Winged helix' DNA-binding domain"/>
    <property type="match status" value="1"/>
</dbReference>
<gene>
    <name evidence="2" type="ORF">H8B19_09830</name>
</gene>